<comment type="subunit">
    <text evidence="9">Heterodimer of an alpha and a beta subunit. The beta subunit determines specificity for GTP.</text>
</comment>
<keyword evidence="6 10" id="KW-0067">ATP-binding</keyword>
<feature type="domain" description="ATP-grasp" evidence="12">
    <location>
        <begin position="36"/>
        <end position="81"/>
    </location>
</feature>
<feature type="binding site" evidence="10">
    <location>
        <begin position="354"/>
        <end position="356"/>
    </location>
    <ligand>
        <name>substrate</name>
        <note>ligand shared with subunit alpha</note>
    </ligand>
</feature>
<dbReference type="FunFam" id="3.30.470.20:FF:000002">
    <property type="entry name" value="Succinate--CoA ligase [ADP-forming] subunit beta"/>
    <property type="match status" value="1"/>
</dbReference>
<keyword evidence="4 10" id="KW-0479">Metal-binding</keyword>
<feature type="binding site" evidence="10">
    <location>
        <position position="72"/>
    </location>
    <ligand>
        <name>ATP</name>
        <dbReference type="ChEBI" id="CHEBI:30616"/>
    </ligand>
</feature>
<dbReference type="GO" id="GO:0000287">
    <property type="term" value="F:magnesium ion binding"/>
    <property type="evidence" value="ECO:0007669"/>
    <property type="project" value="UniProtKB-UniRule"/>
</dbReference>
<dbReference type="Pfam" id="PF00549">
    <property type="entry name" value="Ligase_CoA"/>
    <property type="match status" value="1"/>
</dbReference>
<evidence type="ECO:0000256" key="4">
    <source>
        <dbReference type="ARBA" id="ARBA00022723"/>
    </source>
</evidence>
<dbReference type="Pfam" id="PF08442">
    <property type="entry name" value="ATP-grasp_2"/>
    <property type="match status" value="1"/>
</dbReference>
<sequence length="451" mass="49460">MYRLSSRPLTRSFNRVMSCGQGSQRRNLSIHEYLSMGLLNEYGIPTPACRAAKSPQEALKIATEFGKPLVIKAQVLAGGRGKGHFDGKNGLKGGVQMVDSPDQAQEYAKQMIGNKLITKQTGAAGRICNAVMLAERREPSHEYYVAILNDRSLNGPALVASAQGGMNIEEVAAKDPDAILTYPINFERGLSIEEGVEIAKKLGIKDQRAAAEIFINLYRLFKDKDATQIEINPLAETKDGAVLCMDAKLGFDENAEFRQEKVFQLRDKSQEDPTEVEAAKYGLNLIKLDGNIGCLVNGAGLAMATMDVLKLNGGNPANFLDVGGGATAEAVKKAFQLITHDKGVKSIFVNIFGGIMRCDVIAEGIIKATEELSLNIPLIVRLQGTKEQEAKKLIRESQLKIFAFDELDEAATKAVEVSMRNSLFFTRKTLLVQKFLVTESFEHYFSLKSIF</sequence>
<keyword evidence="7 10" id="KW-0460">Magnesium</keyword>
<dbReference type="NCBIfam" id="NF001913">
    <property type="entry name" value="PRK00696.1"/>
    <property type="match status" value="1"/>
</dbReference>
<dbReference type="GO" id="GO:0005524">
    <property type="term" value="F:ATP binding"/>
    <property type="evidence" value="ECO:0007669"/>
    <property type="project" value="UniProtKB-UniRule"/>
</dbReference>
<evidence type="ECO:0000256" key="1">
    <source>
        <dbReference type="ARBA" id="ARBA00005064"/>
    </source>
</evidence>
<protein>
    <recommendedName>
        <fullName evidence="10">Succinate--CoA ligase [ADP-forming] subunit beta, mitochondrial</fullName>
        <ecNumber evidence="10">6.2.1.5</ecNumber>
    </recommendedName>
    <alternativeName>
        <fullName evidence="10">Succinyl-CoA synthetase beta chain</fullName>
        <shortName evidence="10">SCS-beta</shortName>
    </alternativeName>
</protein>
<dbReference type="NCBIfam" id="TIGR01016">
    <property type="entry name" value="sucCoAbeta"/>
    <property type="match status" value="1"/>
</dbReference>
<dbReference type="PROSITE" id="PS50975">
    <property type="entry name" value="ATP_GRASP"/>
    <property type="match status" value="1"/>
</dbReference>
<feature type="binding site" evidence="10">
    <location>
        <position position="246"/>
    </location>
    <ligand>
        <name>Mg(2+)</name>
        <dbReference type="ChEBI" id="CHEBI:18420"/>
    </ligand>
</feature>
<dbReference type="GO" id="GO:0004775">
    <property type="term" value="F:succinate-CoA ligase (ADP-forming) activity"/>
    <property type="evidence" value="ECO:0007669"/>
    <property type="project" value="UniProtKB-UniRule"/>
</dbReference>
<dbReference type="SUPFAM" id="SSF52210">
    <property type="entry name" value="Succinyl-CoA synthetase domains"/>
    <property type="match status" value="1"/>
</dbReference>
<feature type="binding site" evidence="10">
    <location>
        <position position="297"/>
    </location>
    <ligand>
        <name>substrate</name>
        <note>ligand shared with subunit alpha</note>
    </ligand>
</feature>
<dbReference type="SUPFAM" id="SSF56059">
    <property type="entry name" value="Glutathione synthetase ATP-binding domain-like"/>
    <property type="match status" value="1"/>
</dbReference>
<keyword evidence="14" id="KW-1185">Reference proteome</keyword>
<dbReference type="Gene3D" id="3.40.50.261">
    <property type="entry name" value="Succinyl-CoA synthetase domains"/>
    <property type="match status" value="1"/>
</dbReference>
<feature type="binding site" evidence="10">
    <location>
        <begin position="79"/>
        <end position="81"/>
    </location>
    <ligand>
        <name>ATP</name>
        <dbReference type="ChEBI" id="CHEBI:30616"/>
    </ligand>
</feature>
<keyword evidence="2 10" id="KW-0816">Tricarboxylic acid cycle</keyword>
<reference evidence="13" key="1">
    <citation type="submission" date="2022-06" db="EMBL/GenBank/DDBJ databases">
        <authorList>
            <consortium name="SYNGENTA / RWTH Aachen University"/>
        </authorList>
    </citation>
    <scope>NUCLEOTIDE SEQUENCE</scope>
</reference>
<dbReference type="HAMAP" id="MF_00558">
    <property type="entry name" value="Succ_CoA_beta"/>
    <property type="match status" value="1"/>
</dbReference>
<evidence type="ECO:0000256" key="6">
    <source>
        <dbReference type="ARBA" id="ARBA00022840"/>
    </source>
</evidence>
<dbReference type="InterPro" id="IPR011761">
    <property type="entry name" value="ATP-grasp"/>
</dbReference>
<dbReference type="GO" id="GO:0006104">
    <property type="term" value="P:succinyl-CoA metabolic process"/>
    <property type="evidence" value="ECO:0007669"/>
    <property type="project" value="TreeGrafter"/>
</dbReference>
<dbReference type="GO" id="GO:0042709">
    <property type="term" value="C:succinate-CoA ligase complex"/>
    <property type="evidence" value="ECO:0007669"/>
    <property type="project" value="TreeGrafter"/>
</dbReference>
<proteinExistence type="inferred from homology"/>
<dbReference type="InterPro" id="IPR016102">
    <property type="entry name" value="Succinyl-CoA_synth-like"/>
</dbReference>
<feature type="binding site" evidence="10">
    <location>
        <position position="142"/>
    </location>
    <ligand>
        <name>ATP</name>
        <dbReference type="ChEBI" id="CHEBI:30616"/>
    </ligand>
</feature>
<comment type="pathway">
    <text evidence="1 10">Carbohydrate metabolism; tricarboxylic acid cycle; succinate from succinyl-CoA (ligase route): step 1/1.</text>
</comment>
<comment type="function">
    <text evidence="10">Succinyl-CoA synthetase functions in the citric acid cycle (TCA), coupling the hydrolysis of succinyl-CoA to the synthesis of ATP and thus represents the only step of substrate-level phosphorylation in the TCA. The beta subunit provides nucleotide specificity of the enzyme and binds the substrate succinate, while the binding sites for coenzyme A and phosphate are found in the alpha subunit.</text>
</comment>
<evidence type="ECO:0000313" key="13">
    <source>
        <dbReference type="EMBL" id="CAH7686543.1"/>
    </source>
</evidence>
<evidence type="ECO:0000256" key="8">
    <source>
        <dbReference type="ARBA" id="ARBA00022946"/>
    </source>
</evidence>
<keyword evidence="8" id="KW-0809">Transit peptide</keyword>
<dbReference type="InterPro" id="IPR005809">
    <property type="entry name" value="Succ_CoA_ligase-like_bsu"/>
</dbReference>
<evidence type="ECO:0000256" key="11">
    <source>
        <dbReference type="RuleBase" id="RU361258"/>
    </source>
</evidence>
<dbReference type="PANTHER" id="PTHR11815:SF1">
    <property type="entry name" value="SUCCINATE--COA LIGASE [ADP-FORMING] SUBUNIT BETA, MITOCHONDRIAL"/>
    <property type="match status" value="1"/>
</dbReference>
<evidence type="ECO:0000256" key="7">
    <source>
        <dbReference type="ARBA" id="ARBA00022842"/>
    </source>
</evidence>
<comment type="similarity">
    <text evidence="10 11">Belongs to the succinate/malate CoA ligase beta subunit family.</text>
</comment>
<dbReference type="PANTHER" id="PTHR11815">
    <property type="entry name" value="SUCCINYL-COA SYNTHETASE BETA CHAIN"/>
    <property type="match status" value="1"/>
</dbReference>
<comment type="caution">
    <text evidence="13">The sequence shown here is derived from an EMBL/GenBank/DDBJ whole genome shotgun (WGS) entry which is preliminary data.</text>
</comment>
<dbReference type="GO" id="GO:0006099">
    <property type="term" value="P:tricarboxylic acid cycle"/>
    <property type="evidence" value="ECO:0007669"/>
    <property type="project" value="UniProtKB-UniRule"/>
</dbReference>
<dbReference type="Proteomes" id="UP001153365">
    <property type="component" value="Unassembled WGS sequence"/>
</dbReference>
<dbReference type="GO" id="GO:0005739">
    <property type="term" value="C:mitochondrion"/>
    <property type="evidence" value="ECO:0007669"/>
    <property type="project" value="UniProtKB-SubCell"/>
</dbReference>
<dbReference type="EMBL" id="CALTRL010005797">
    <property type="protein sequence ID" value="CAH7686543.1"/>
    <property type="molecule type" value="Genomic_DNA"/>
</dbReference>
<dbReference type="PROSITE" id="PS01217">
    <property type="entry name" value="SUCCINYL_COA_LIG_3"/>
    <property type="match status" value="1"/>
</dbReference>
<dbReference type="EC" id="6.2.1.5" evidence="10"/>
<dbReference type="FunFam" id="3.40.50.261:FF:000001">
    <property type="entry name" value="Succinate--CoA ligase [ADP-forming] subunit beta"/>
    <property type="match status" value="1"/>
</dbReference>
<comment type="subcellular location">
    <subcellularLocation>
        <location evidence="10">Mitochondrion</location>
    </subcellularLocation>
</comment>
<dbReference type="PIRSF" id="PIRSF001554">
    <property type="entry name" value="SucCS_beta"/>
    <property type="match status" value="1"/>
</dbReference>
<evidence type="ECO:0000256" key="3">
    <source>
        <dbReference type="ARBA" id="ARBA00022598"/>
    </source>
</evidence>
<evidence type="ECO:0000259" key="12">
    <source>
        <dbReference type="PROSITE" id="PS50975"/>
    </source>
</evidence>
<feature type="binding site" evidence="10">
    <location>
        <position position="232"/>
    </location>
    <ligand>
        <name>Mg(2+)</name>
        <dbReference type="ChEBI" id="CHEBI:18420"/>
    </ligand>
</feature>
<accession>A0AAV0BKB0</accession>
<evidence type="ECO:0000256" key="10">
    <source>
        <dbReference type="HAMAP-Rule" id="MF_03219"/>
    </source>
</evidence>
<dbReference type="InterPro" id="IPR005811">
    <property type="entry name" value="SUCC_ACL_C"/>
</dbReference>
<keyword evidence="3 10" id="KW-0436">Ligase</keyword>
<dbReference type="AlphaFoldDB" id="A0AAV0BKB0"/>
<dbReference type="InterPro" id="IPR013650">
    <property type="entry name" value="ATP-grasp_succ-CoA_synth-type"/>
</dbReference>
<evidence type="ECO:0000256" key="5">
    <source>
        <dbReference type="ARBA" id="ARBA00022741"/>
    </source>
</evidence>
<keyword evidence="10" id="KW-0496">Mitochondrion</keyword>
<evidence type="ECO:0000256" key="9">
    <source>
        <dbReference type="ARBA" id="ARBA00063570"/>
    </source>
</evidence>
<comment type="cofactor">
    <cofactor evidence="10">
        <name>Mg(2+)</name>
        <dbReference type="ChEBI" id="CHEBI:18420"/>
    </cofactor>
    <text evidence="10">Binds 1 Mg(2+) ion per subunit.</text>
</comment>
<dbReference type="InterPro" id="IPR013815">
    <property type="entry name" value="ATP_grasp_subdomain_1"/>
</dbReference>
<dbReference type="Gene3D" id="3.30.470.20">
    <property type="entry name" value="ATP-grasp fold, B domain"/>
    <property type="match status" value="1"/>
</dbReference>
<dbReference type="Gene3D" id="3.30.1490.20">
    <property type="entry name" value="ATP-grasp fold, A domain"/>
    <property type="match status" value="1"/>
</dbReference>
<keyword evidence="5 10" id="KW-0547">Nucleotide-binding</keyword>
<comment type="catalytic activity">
    <reaction evidence="10">
        <text>succinate + ATP + CoA = succinyl-CoA + ADP + phosphate</text>
        <dbReference type="Rhea" id="RHEA:17661"/>
        <dbReference type="ChEBI" id="CHEBI:30031"/>
        <dbReference type="ChEBI" id="CHEBI:30616"/>
        <dbReference type="ChEBI" id="CHEBI:43474"/>
        <dbReference type="ChEBI" id="CHEBI:57287"/>
        <dbReference type="ChEBI" id="CHEBI:57292"/>
        <dbReference type="ChEBI" id="CHEBI:456216"/>
        <dbReference type="EC" id="6.2.1.5"/>
    </reaction>
</comment>
<evidence type="ECO:0000256" key="2">
    <source>
        <dbReference type="ARBA" id="ARBA00022532"/>
    </source>
</evidence>
<gene>
    <name evidence="13" type="ORF">PPACK8108_LOCUS21200</name>
</gene>
<evidence type="ECO:0000313" key="14">
    <source>
        <dbReference type="Proteomes" id="UP001153365"/>
    </source>
</evidence>
<dbReference type="InterPro" id="IPR017866">
    <property type="entry name" value="Succ-CoA_synthase_bsu_CS"/>
</dbReference>
<dbReference type="FunFam" id="3.30.1490.20:FF:000004">
    <property type="entry name" value="Succinate--CoA ligase [ADP-forming] subunit beta, mitochondrial"/>
    <property type="match status" value="1"/>
</dbReference>
<organism evidence="13 14">
    <name type="scientific">Phakopsora pachyrhizi</name>
    <name type="common">Asian soybean rust disease fungus</name>
    <dbReference type="NCBI Taxonomy" id="170000"/>
    <lineage>
        <taxon>Eukaryota</taxon>
        <taxon>Fungi</taxon>
        <taxon>Dikarya</taxon>
        <taxon>Basidiomycota</taxon>
        <taxon>Pucciniomycotina</taxon>
        <taxon>Pucciniomycetes</taxon>
        <taxon>Pucciniales</taxon>
        <taxon>Phakopsoraceae</taxon>
        <taxon>Phakopsora</taxon>
    </lineage>
</organism>
<name>A0AAV0BKB0_PHAPC</name>